<dbReference type="FunFam" id="3.40.30.10:FF:000245">
    <property type="entry name" value="Thioredoxin"/>
    <property type="match status" value="1"/>
</dbReference>
<dbReference type="EnsemblPlants" id="Ma07_t23470.1">
    <property type="protein sequence ID" value="Ma07_p23470.1"/>
    <property type="gene ID" value="Ma07_g23470"/>
</dbReference>
<sequence length="142" mass="16057">MGNCMEKKAAVIDDGIFYGANVDKIFNKEQWDEKISEAKKDGKMVIANFSSAWCDPCQVIAPFFAELSAKYPSFIFLAIDVDQLSEFSASWDIQATPTFFFLEDGQKLDKLVGSENMELEKKLIEFVNGSINHERSLESDLH</sequence>
<name>A0A804JYY4_MUSAM</name>
<dbReference type="InterPro" id="IPR036249">
    <property type="entry name" value="Thioredoxin-like_sf"/>
</dbReference>
<protein>
    <submittedName>
        <fullName evidence="5">(wild Malaysian banana) hypothetical protein</fullName>
    </submittedName>
</protein>
<dbReference type="Proteomes" id="UP000012960">
    <property type="component" value="Unplaced"/>
</dbReference>
<dbReference type="KEGG" id="mus:103992505"/>
<reference evidence="5" key="1">
    <citation type="submission" date="2021-03" db="EMBL/GenBank/DDBJ databases">
        <authorList>
            <consortium name="Genoscope - CEA"/>
            <person name="William W."/>
        </authorList>
    </citation>
    <scope>NUCLEOTIDE SEQUENCE</scope>
    <source>
        <strain evidence="5">Doubled-haploid Pahang</strain>
    </source>
</reference>
<dbReference type="PANTHER" id="PTHR10438">
    <property type="entry name" value="THIOREDOXIN"/>
    <property type="match status" value="1"/>
</dbReference>
<evidence type="ECO:0000313" key="5">
    <source>
        <dbReference type="EMBL" id="CAG1857535.1"/>
    </source>
</evidence>
<dbReference type="OMA" id="HAPWCED"/>
<dbReference type="PANTHER" id="PTHR10438:SF434">
    <property type="entry name" value="THIOREDOXIN H9"/>
    <property type="match status" value="1"/>
</dbReference>
<evidence type="ECO:0000313" key="7">
    <source>
        <dbReference type="Proteomes" id="UP000012960"/>
    </source>
</evidence>
<gene>
    <name evidence="5" type="ORF">GSMUA_31030.1</name>
</gene>
<accession>A0A804JYY4</accession>
<feature type="domain" description="Thioredoxin" evidence="4">
    <location>
        <begin position="1"/>
        <end position="129"/>
    </location>
</feature>
<dbReference type="Gene3D" id="3.40.30.10">
    <property type="entry name" value="Glutaredoxin"/>
    <property type="match status" value="1"/>
</dbReference>
<organism evidence="6 7">
    <name type="scientific">Musa acuminata subsp. malaccensis</name>
    <name type="common">Wild banana</name>
    <name type="synonym">Musa malaccensis</name>
    <dbReference type="NCBI Taxonomy" id="214687"/>
    <lineage>
        <taxon>Eukaryota</taxon>
        <taxon>Viridiplantae</taxon>
        <taxon>Streptophyta</taxon>
        <taxon>Embryophyta</taxon>
        <taxon>Tracheophyta</taxon>
        <taxon>Spermatophyta</taxon>
        <taxon>Magnoliopsida</taxon>
        <taxon>Liliopsida</taxon>
        <taxon>Zingiberales</taxon>
        <taxon>Musaceae</taxon>
        <taxon>Musa</taxon>
    </lineage>
</organism>
<dbReference type="InterPro" id="IPR013766">
    <property type="entry name" value="Thioredoxin_domain"/>
</dbReference>
<dbReference type="CDD" id="cd02947">
    <property type="entry name" value="TRX_family"/>
    <property type="match status" value="1"/>
</dbReference>
<keyword evidence="7" id="KW-1185">Reference proteome</keyword>
<dbReference type="InterPro" id="IPR050620">
    <property type="entry name" value="Thioredoxin_H-type-like"/>
</dbReference>
<dbReference type="PROSITE" id="PS51352">
    <property type="entry name" value="THIOREDOXIN_2"/>
    <property type="match status" value="1"/>
</dbReference>
<dbReference type="EMBL" id="HG996473">
    <property type="protein sequence ID" value="CAG1857535.1"/>
    <property type="molecule type" value="Genomic_DNA"/>
</dbReference>
<keyword evidence="1" id="KW-0813">Transport</keyword>
<evidence type="ECO:0000256" key="1">
    <source>
        <dbReference type="ARBA" id="ARBA00022982"/>
    </source>
</evidence>
<keyword evidence="3" id="KW-0676">Redox-active center</keyword>
<evidence type="ECO:0000256" key="3">
    <source>
        <dbReference type="ARBA" id="ARBA00023284"/>
    </source>
</evidence>
<evidence type="ECO:0000259" key="4">
    <source>
        <dbReference type="PROSITE" id="PS51352"/>
    </source>
</evidence>
<dbReference type="OrthoDB" id="2121326at2759"/>
<dbReference type="AlphaFoldDB" id="A0A804JYY4"/>
<dbReference type="InParanoid" id="A0A804JYY4"/>
<dbReference type="SUPFAM" id="SSF52833">
    <property type="entry name" value="Thioredoxin-like"/>
    <property type="match status" value="1"/>
</dbReference>
<keyword evidence="2" id="KW-1015">Disulfide bond</keyword>
<proteinExistence type="predicted"/>
<keyword evidence="1" id="KW-0249">Electron transport</keyword>
<dbReference type="Pfam" id="PF00085">
    <property type="entry name" value="Thioredoxin"/>
    <property type="match status" value="1"/>
</dbReference>
<reference evidence="6" key="2">
    <citation type="submission" date="2021-05" db="UniProtKB">
        <authorList>
            <consortium name="EnsemblPlants"/>
        </authorList>
    </citation>
    <scope>IDENTIFICATION</scope>
    <source>
        <strain evidence="6">subsp. malaccensis</strain>
    </source>
</reference>
<evidence type="ECO:0000256" key="2">
    <source>
        <dbReference type="ARBA" id="ARBA00023157"/>
    </source>
</evidence>
<evidence type="ECO:0000313" key="6">
    <source>
        <dbReference type="EnsemblPlants" id="Ma07_p23470.1"/>
    </source>
</evidence>
<dbReference type="Gramene" id="Ma07_t23470.1">
    <property type="protein sequence ID" value="Ma07_p23470.1"/>
    <property type="gene ID" value="Ma07_g23470"/>
</dbReference>